<dbReference type="InterPro" id="IPR043906">
    <property type="entry name" value="Gfo/Idh/MocA_OxRdtase_bact_C"/>
</dbReference>
<organism evidence="4 5">
    <name type="scientific">Larkinella humicola</name>
    <dbReference type="NCBI Taxonomy" id="2607654"/>
    <lineage>
        <taxon>Bacteria</taxon>
        <taxon>Pseudomonadati</taxon>
        <taxon>Bacteroidota</taxon>
        <taxon>Cytophagia</taxon>
        <taxon>Cytophagales</taxon>
        <taxon>Spirosomataceae</taxon>
        <taxon>Larkinella</taxon>
    </lineage>
</organism>
<dbReference type="PROSITE" id="PS51318">
    <property type="entry name" value="TAT"/>
    <property type="match status" value="1"/>
</dbReference>
<dbReference type="InterPro" id="IPR055170">
    <property type="entry name" value="GFO_IDH_MocA-like_dom"/>
</dbReference>
<dbReference type="RefSeq" id="WP_150877461.1">
    <property type="nucleotide sequence ID" value="NZ_VTWS01000003.1"/>
</dbReference>
<dbReference type="InterPro" id="IPR000683">
    <property type="entry name" value="Gfo/Idh/MocA-like_OxRdtase_N"/>
</dbReference>
<feature type="domain" description="Gfo/Idh/MocA-like oxidoreductase bacterial type C-terminal" evidence="2">
    <location>
        <begin position="374"/>
        <end position="445"/>
    </location>
</feature>
<dbReference type="PANTHER" id="PTHR43818:SF5">
    <property type="entry name" value="OXIDOREDUCTASE FAMILY PROTEIN"/>
    <property type="match status" value="1"/>
</dbReference>
<dbReference type="Proteomes" id="UP000326344">
    <property type="component" value="Unassembled WGS sequence"/>
</dbReference>
<dbReference type="SUPFAM" id="SSF55347">
    <property type="entry name" value="Glyceraldehyde-3-phosphate dehydrogenase-like, C-terminal domain"/>
    <property type="match status" value="1"/>
</dbReference>
<dbReference type="InterPro" id="IPR006311">
    <property type="entry name" value="TAT_signal"/>
</dbReference>
<proteinExistence type="predicted"/>
<dbReference type="EMBL" id="VTWS01000003">
    <property type="protein sequence ID" value="KAA9354058.1"/>
    <property type="molecule type" value="Genomic_DNA"/>
</dbReference>
<keyword evidence="5" id="KW-1185">Reference proteome</keyword>
<feature type="domain" description="GFO/IDH/MocA-like oxidoreductase" evidence="3">
    <location>
        <begin position="236"/>
        <end position="331"/>
    </location>
</feature>
<dbReference type="InterPro" id="IPR050463">
    <property type="entry name" value="Gfo/Idh/MocA_oxidrdct_glycsds"/>
</dbReference>
<dbReference type="InterPro" id="IPR036291">
    <property type="entry name" value="NAD(P)-bd_dom_sf"/>
</dbReference>
<gene>
    <name evidence="4" type="ORF">F0P93_15715</name>
</gene>
<dbReference type="Pfam" id="PF22725">
    <property type="entry name" value="GFO_IDH_MocA_C3"/>
    <property type="match status" value="1"/>
</dbReference>
<dbReference type="AlphaFoldDB" id="A0A5N1JI70"/>
<dbReference type="Gene3D" id="3.30.360.10">
    <property type="entry name" value="Dihydrodipicolinate Reductase, domain 2"/>
    <property type="match status" value="1"/>
</dbReference>
<dbReference type="GO" id="GO:0000166">
    <property type="term" value="F:nucleotide binding"/>
    <property type="evidence" value="ECO:0007669"/>
    <property type="project" value="InterPro"/>
</dbReference>
<sequence length="449" mass="49850">MEKRREFIKKIAAGSASLAVGGTAFGFSAKSYNRIIGANELVRVATIGVNSRGNSMGGTIAGQKNAEVATVCDVDERTIPKAIATIKKVKATASPKSEKDCRKVLEDKSIDAIYIATPDHWHAPLTIMGCQAGKHVYVEKPLSHNPHEGELAIAAARKYNKVVQMGAQRRSAPVLTEGIQQLHKGIIGRVYLAKAWYTNKRKATVLKPGTVPSWLDYELWQGPAPRMPYKEGLIHYDWHWFWHWGTGEALNNGTHEVDVARWGLNVDFPTRVTSVGGRYEFKDDWETPDTQVITMDYPGRVSLMWESRSSNGRKIEGLDRGIIFYGENGSLDTGGDSYKVYDLDGKLVKEIKSVGDGEGDVQGRNTASPSLGMDNLHVADFLDAIKNNRRPNCDVELGYKSVVAMQLGNIAWRVGRDLKIDPKNGHIIGDKEAQKLWSRDYEKGWEPKV</sequence>
<evidence type="ECO:0000313" key="4">
    <source>
        <dbReference type="EMBL" id="KAA9354058.1"/>
    </source>
</evidence>
<evidence type="ECO:0000313" key="5">
    <source>
        <dbReference type="Proteomes" id="UP000326344"/>
    </source>
</evidence>
<accession>A0A5N1JI70</accession>
<dbReference type="Pfam" id="PF01408">
    <property type="entry name" value="GFO_IDH_MocA"/>
    <property type="match status" value="1"/>
</dbReference>
<dbReference type="Pfam" id="PF19051">
    <property type="entry name" value="GFO_IDH_MocA_C2"/>
    <property type="match status" value="1"/>
</dbReference>
<name>A0A5N1JI70_9BACT</name>
<comment type="caution">
    <text evidence="4">The sequence shown here is derived from an EMBL/GenBank/DDBJ whole genome shotgun (WGS) entry which is preliminary data.</text>
</comment>
<evidence type="ECO:0000259" key="2">
    <source>
        <dbReference type="Pfam" id="PF19051"/>
    </source>
</evidence>
<dbReference type="Gene3D" id="3.40.50.720">
    <property type="entry name" value="NAD(P)-binding Rossmann-like Domain"/>
    <property type="match status" value="1"/>
</dbReference>
<reference evidence="4 5" key="1">
    <citation type="submission" date="2019-09" db="EMBL/GenBank/DDBJ databases">
        <title>Genome Sequence of Larkinella sp MA1.</title>
        <authorList>
            <person name="Srinivasan S."/>
        </authorList>
    </citation>
    <scope>NUCLEOTIDE SEQUENCE [LARGE SCALE GENOMIC DNA]</scope>
    <source>
        <strain evidence="4 5">MA1</strain>
    </source>
</reference>
<dbReference type="SUPFAM" id="SSF51735">
    <property type="entry name" value="NAD(P)-binding Rossmann-fold domains"/>
    <property type="match status" value="1"/>
</dbReference>
<feature type="domain" description="Gfo/Idh/MocA-like oxidoreductase N-terminal" evidence="1">
    <location>
        <begin position="42"/>
        <end position="166"/>
    </location>
</feature>
<evidence type="ECO:0000259" key="1">
    <source>
        <dbReference type="Pfam" id="PF01408"/>
    </source>
</evidence>
<evidence type="ECO:0000259" key="3">
    <source>
        <dbReference type="Pfam" id="PF22725"/>
    </source>
</evidence>
<dbReference type="PANTHER" id="PTHR43818">
    <property type="entry name" value="BCDNA.GH03377"/>
    <property type="match status" value="1"/>
</dbReference>
<protein>
    <submittedName>
        <fullName evidence="4">Gfo/Idh/MocA family oxidoreductase</fullName>
    </submittedName>
</protein>